<organism evidence="1 2">
    <name type="scientific">Halobaculum litoreum</name>
    <dbReference type="NCBI Taxonomy" id="3031998"/>
    <lineage>
        <taxon>Archaea</taxon>
        <taxon>Methanobacteriati</taxon>
        <taxon>Methanobacteriota</taxon>
        <taxon>Stenosarchaea group</taxon>
        <taxon>Halobacteria</taxon>
        <taxon>Halobacteriales</taxon>
        <taxon>Haloferacaceae</taxon>
        <taxon>Halobaculum</taxon>
    </lineage>
</organism>
<dbReference type="RefSeq" id="WP_284013161.1">
    <property type="nucleotide sequence ID" value="NZ_CP126156.1"/>
</dbReference>
<evidence type="ECO:0000313" key="1">
    <source>
        <dbReference type="EMBL" id="MFC7135510.1"/>
    </source>
</evidence>
<dbReference type="Proteomes" id="UP001596368">
    <property type="component" value="Unassembled WGS sequence"/>
</dbReference>
<reference evidence="1 2" key="1">
    <citation type="journal article" date="2019" name="Int. J. Syst. Evol. Microbiol.">
        <title>The Global Catalogue of Microorganisms (GCM) 10K type strain sequencing project: providing services to taxonomists for standard genome sequencing and annotation.</title>
        <authorList>
            <consortium name="The Broad Institute Genomics Platform"/>
            <consortium name="The Broad Institute Genome Sequencing Center for Infectious Disease"/>
            <person name="Wu L."/>
            <person name="Ma J."/>
        </authorList>
    </citation>
    <scope>NUCLEOTIDE SEQUENCE [LARGE SCALE GENOMIC DNA]</scope>
    <source>
        <strain evidence="1 2">DT92</strain>
    </source>
</reference>
<comment type="caution">
    <text evidence="1">The sequence shown here is derived from an EMBL/GenBank/DDBJ whole genome shotgun (WGS) entry which is preliminary data.</text>
</comment>
<dbReference type="EMBL" id="JBHSZG010000001">
    <property type="protein sequence ID" value="MFC7135510.1"/>
    <property type="molecule type" value="Genomic_DNA"/>
</dbReference>
<name>A0ABD5XK16_9EURY</name>
<evidence type="ECO:0008006" key="3">
    <source>
        <dbReference type="Google" id="ProtNLM"/>
    </source>
</evidence>
<protein>
    <recommendedName>
        <fullName evidence="3">Tat (Twin-arginine translocation) pathway signal sequence</fullName>
    </recommendedName>
</protein>
<sequence length="430" mass="48012">MVPDPDPPTVGRRALLAGAGAALVAATGVVGAVQPTALPDTLTDQASKYLPEPTDHRWHPPVSEAHARDTVGELAKEVERGRELWAELDTDERFGGAGGWLESAREELRAGNYHEATFYATGGMQFAAEDVGIALARLGRPAADPDRLAERGEAIRDRADDLVADIGDYPVVDAGRDLGWYHDIERWVVIVRLDAHERDPDSDREYDEPDDVGALHAGNRQAELRLATAEHYREQLRDRIGDGGEPTVDRIARLNDRFRDGIEEYPDSVEIRERLEAVREEHGDGPYTLARRKLATWCFDNDHVVTDWKSDLTLVQTVEAAQMLTNRRAHDRALEALVVDPADDGFDSGHVVREKRAAMREFRRVVGNDPAPLLSILTERAGEDIDVAEVGFAGSYERPLWRDRVEAYCYALIGRTKLQAYPRVYERVVE</sequence>
<gene>
    <name evidence="1" type="ORF">ACFQRB_00555</name>
</gene>
<keyword evidence="2" id="KW-1185">Reference proteome</keyword>
<dbReference type="PROSITE" id="PS51318">
    <property type="entry name" value="TAT"/>
    <property type="match status" value="1"/>
</dbReference>
<accession>A0ABD5XK16</accession>
<dbReference type="InterPro" id="IPR006311">
    <property type="entry name" value="TAT_signal"/>
</dbReference>
<evidence type="ECO:0000313" key="2">
    <source>
        <dbReference type="Proteomes" id="UP001596368"/>
    </source>
</evidence>
<dbReference type="AlphaFoldDB" id="A0ABD5XK16"/>
<proteinExistence type="predicted"/>
<dbReference type="GeneID" id="81123267"/>